<keyword evidence="3" id="KW-0614">Plasmid</keyword>
<gene>
    <name evidence="3" type="primary">sbcC</name>
    <name evidence="3" type="ORF">PEPS_27840</name>
</gene>
<organism evidence="3 4">
    <name type="scientific">Persicobacter psychrovividus</name>
    <dbReference type="NCBI Taxonomy" id="387638"/>
    <lineage>
        <taxon>Bacteria</taxon>
        <taxon>Pseudomonadati</taxon>
        <taxon>Bacteroidota</taxon>
        <taxon>Cytophagia</taxon>
        <taxon>Cytophagales</taxon>
        <taxon>Persicobacteraceae</taxon>
        <taxon>Persicobacter</taxon>
    </lineage>
</organism>
<dbReference type="RefSeq" id="WP_338398360.1">
    <property type="nucleotide sequence ID" value="NZ_AP025293.1"/>
</dbReference>
<dbReference type="EMBL" id="AP025293">
    <property type="protein sequence ID" value="BDD00504.1"/>
    <property type="molecule type" value="Genomic_DNA"/>
</dbReference>
<geneLocation type="plasmid" evidence="3 4">
    <name>pPP1</name>
</geneLocation>
<feature type="coiled-coil region" evidence="1">
    <location>
        <begin position="777"/>
        <end position="825"/>
    </location>
</feature>
<dbReference type="Proteomes" id="UP001354989">
    <property type="component" value="Plasmid pPP1"/>
</dbReference>
<feature type="coiled-coil region" evidence="1">
    <location>
        <begin position="312"/>
        <end position="363"/>
    </location>
</feature>
<accession>A0ABM7VHQ4</accession>
<evidence type="ECO:0000313" key="3">
    <source>
        <dbReference type="EMBL" id="BDD00504.1"/>
    </source>
</evidence>
<reference evidence="3 4" key="1">
    <citation type="submission" date="2021-12" db="EMBL/GenBank/DDBJ databases">
        <title>Genome sequencing of bacteria with rrn-lacking chromosome and rrn-plasmid.</title>
        <authorList>
            <person name="Anda M."/>
            <person name="Iwasaki W."/>
        </authorList>
    </citation>
    <scope>NUCLEOTIDE SEQUENCE [LARGE SCALE GENOMIC DNA]</scope>
    <source>
        <strain evidence="3 4">NBRC 101262</strain>
        <plasmid evidence="3 4">pPP1</plasmid>
    </source>
</reference>
<feature type="coiled-coil region" evidence="1">
    <location>
        <begin position="626"/>
        <end position="681"/>
    </location>
</feature>
<dbReference type="Gene3D" id="3.40.50.300">
    <property type="entry name" value="P-loop containing nucleotide triphosphate hydrolases"/>
    <property type="match status" value="2"/>
</dbReference>
<proteinExistence type="predicted"/>
<feature type="domain" description="Rad50/SbcC-type AAA" evidence="2">
    <location>
        <begin position="5"/>
        <end position="255"/>
    </location>
</feature>
<dbReference type="InterPro" id="IPR027417">
    <property type="entry name" value="P-loop_NTPase"/>
</dbReference>
<evidence type="ECO:0000256" key="1">
    <source>
        <dbReference type="SAM" id="Coils"/>
    </source>
</evidence>
<dbReference type="PANTHER" id="PTHR32114">
    <property type="entry name" value="ABC TRANSPORTER ABCH.3"/>
    <property type="match status" value="1"/>
</dbReference>
<feature type="coiled-coil region" evidence="1">
    <location>
        <begin position="554"/>
        <end position="588"/>
    </location>
</feature>
<keyword evidence="4" id="KW-1185">Reference proteome</keyword>
<evidence type="ECO:0000259" key="2">
    <source>
        <dbReference type="Pfam" id="PF13476"/>
    </source>
</evidence>
<feature type="coiled-coil region" evidence="1">
    <location>
        <begin position="850"/>
        <end position="954"/>
    </location>
</feature>
<feature type="coiled-coil region" evidence="1">
    <location>
        <begin position="209"/>
        <end position="288"/>
    </location>
</feature>
<evidence type="ECO:0000313" key="4">
    <source>
        <dbReference type="Proteomes" id="UP001354989"/>
    </source>
</evidence>
<dbReference type="Pfam" id="PF13558">
    <property type="entry name" value="SbcC_Walker_B"/>
    <property type="match status" value="1"/>
</dbReference>
<protein>
    <submittedName>
        <fullName evidence="3">Nuclease SbcCD subunit C</fullName>
    </submittedName>
</protein>
<keyword evidence="1" id="KW-0175">Coiled coil</keyword>
<sequence>MKINKIVIHNLNSLKGKHTIDFEGEELKQVDLLAIVGDTGAGKTTILDAVLLALFNKTPRYNKSLSAKELEQSGGIVTRGESEAGVSIDFEIKKNGSIAYYRAKWSARKGKKGEAKHKIQAYHMEFSALGNLHSEEGEILAKGAESKVRPLIEEIVGLNYDQFIKGVMLSQGAFAKFLRANKKDRNALLEKITRSFDFREISKASYLKNKTLQDAILQLKQEKEAQKCLSAEEIILINEEIERLQPQSVALEEEIKVLKEQLNNFKALKQKQAEKLQTDTAIQELTQECTAFAEEEQKLQNYEACLPYLADFEALKNKEDQLQEELKSLHDLSGAVEGLLMLKEQLKKEVEKRKQAHAEFNKAFEEKLVLIQQTEVLDQQIKAHQSTLAHLEPNHQSAVKKQQAIQQKIVSLQEKSEKLQEQREQKQAWLEQFQQLEHLRNDLPFLENIKAQMADQQQAIESKLNTINSDKLVGKIKDALAKQQLADMIPEWISTTEKSCTELQEQLAYKWDEDTFKAQISLLEQAERLFKDQQQVEQEQQLCQQNIKLVLAEKVKTKAEHQQLTVQLKVHENEFDIAKKEYENTKLMHDQGVAYLRSKLLPQEQCPVCGATDHPLADQPTDQSLISRAEKNVQLTEKQKVSTEKQLMDSEGRLKQAIFKIEEYEKSLKSIGEKSQQIADEITKIKASNLTGTPLQSENIPSTIATVHTAKQQADMLKRYELMISELSEIKIYTDRITEAEGKIAQRIAPYQQLIPDADLSALTQHAQLFETNKEALNNLSEACSIHRNDLQNAKEQLELNTAELTKSQVEIEQLNTVLKDLQQQRQTIFGDQETENEKQQWAAKQQASTTALQNEEQKLALNKQEIEQKQQLTIASREKQQRLKSSINALKEAFEQALAKLKMSERSAFETVLKYKAQAEGWKAKREALHQENTRLKERLQGTEKNIRELQSKIGDQSIAPEKMDDLLQTKAEEHHHFTQEMANLKAKLNHNDSILSYSKSLDQKIKKQAENAKVWYILNELIGSAEGDKFNNYAQSLMLGILLEYANKYLNMLNKRYQFVGIPEHSNEDDLYIRDIEMGNEIRAIKTLSGGETFLLALSMALGLSDMASQKVKIESLFIDEGFGTLDKATLEEVLATLENLQDKTGKKIIIISHVPELQERISTQIRLEKTGAGYSKLTIQH</sequence>
<dbReference type="InterPro" id="IPR038729">
    <property type="entry name" value="Rad50/SbcC_AAA"/>
</dbReference>
<feature type="coiled-coil region" evidence="1">
    <location>
        <begin position="402"/>
        <end position="466"/>
    </location>
</feature>
<dbReference type="SUPFAM" id="SSF52540">
    <property type="entry name" value="P-loop containing nucleoside triphosphate hydrolases"/>
    <property type="match status" value="1"/>
</dbReference>
<dbReference type="PANTHER" id="PTHR32114:SF2">
    <property type="entry name" value="ABC TRANSPORTER ABCH.3"/>
    <property type="match status" value="1"/>
</dbReference>
<name>A0ABM7VHQ4_9BACT</name>
<dbReference type="Pfam" id="PF13476">
    <property type="entry name" value="AAA_23"/>
    <property type="match status" value="1"/>
</dbReference>